<keyword evidence="3" id="KW-1185">Reference proteome</keyword>
<sequence length="173" mass="17474">MDFSSKTKAVVGMACLAMAVFGMAVIVPSVSAATNEMANESVTFDNESNVTVSVAWNESITDPANESASVTFYNATEWENDPANATVVLSDTIAASAGNTTNATYTESDGLVDGAEYRLIVEANDSAADSVSVDQGSVGGLFSGDGAAASSAAGLAAIVVLLAGAGWIATREE</sequence>
<name>A0A7D5KYN1_9EURY</name>
<gene>
    <name evidence="2" type="ORF">HYG82_20730</name>
</gene>
<evidence type="ECO:0000256" key="1">
    <source>
        <dbReference type="SAM" id="Phobius"/>
    </source>
</evidence>
<dbReference type="RefSeq" id="WP_179264245.1">
    <property type="nucleotide sequence ID" value="NZ_CP058601.1"/>
</dbReference>
<reference evidence="2 3" key="1">
    <citation type="submission" date="2020-07" db="EMBL/GenBank/DDBJ databases">
        <authorList>
            <person name="Cui H."/>
        </authorList>
    </citation>
    <scope>NUCLEOTIDE SEQUENCE [LARGE SCALE GENOMIC DNA]</scope>
    <source>
        <strain evidence="2 3">YPL8</strain>
    </source>
</reference>
<dbReference type="EMBL" id="CP058601">
    <property type="protein sequence ID" value="QLG51082.1"/>
    <property type="molecule type" value="Genomic_DNA"/>
</dbReference>
<dbReference type="Proteomes" id="UP000509241">
    <property type="component" value="Chromosome"/>
</dbReference>
<accession>A0A7D5KYN1</accession>
<keyword evidence="1" id="KW-0472">Membrane</keyword>
<dbReference type="AlphaFoldDB" id="A0A7D5KYN1"/>
<keyword evidence="1" id="KW-0812">Transmembrane</keyword>
<dbReference type="GeneID" id="56035771"/>
<dbReference type="OrthoDB" id="188371at2157"/>
<proteinExistence type="predicted"/>
<dbReference type="KEGG" id="haly:HYG82_20730"/>
<evidence type="ECO:0000313" key="3">
    <source>
        <dbReference type="Proteomes" id="UP000509241"/>
    </source>
</evidence>
<evidence type="ECO:0000313" key="2">
    <source>
        <dbReference type="EMBL" id="QLG51082.1"/>
    </source>
</evidence>
<organism evidence="2 3">
    <name type="scientific">Natrinema halophilum</name>
    <dbReference type="NCBI Taxonomy" id="1699371"/>
    <lineage>
        <taxon>Archaea</taxon>
        <taxon>Methanobacteriati</taxon>
        <taxon>Methanobacteriota</taxon>
        <taxon>Stenosarchaea group</taxon>
        <taxon>Halobacteria</taxon>
        <taxon>Halobacteriales</taxon>
        <taxon>Natrialbaceae</taxon>
        <taxon>Natrinema</taxon>
    </lineage>
</organism>
<keyword evidence="1" id="KW-1133">Transmembrane helix</keyword>
<protein>
    <submittedName>
        <fullName evidence="2">PGF-CTERM sorting domain-containing protein</fullName>
    </submittedName>
</protein>
<feature type="transmembrane region" description="Helical" evidence="1">
    <location>
        <begin position="147"/>
        <end position="169"/>
    </location>
</feature>